<dbReference type="InterPro" id="IPR034683">
    <property type="entry name" value="IspD/TarI"/>
</dbReference>
<dbReference type="AlphaFoldDB" id="A0A4W2EXW4"/>
<evidence type="ECO:0000256" key="15">
    <source>
        <dbReference type="ARBA" id="ARBA00049484"/>
    </source>
</evidence>
<dbReference type="UniPathway" id="UPA00378"/>
<evidence type="ECO:0000256" key="3">
    <source>
        <dbReference type="ARBA" id="ARBA00009789"/>
    </source>
</evidence>
<dbReference type="FunFam" id="3.90.550.10:FF:000183">
    <property type="entry name" value="isoprenoid synthase domain-containing protein isoform X2"/>
    <property type="match status" value="1"/>
</dbReference>
<comment type="subunit">
    <text evidence="4">Homodimer.</text>
</comment>
<evidence type="ECO:0000256" key="5">
    <source>
        <dbReference type="ARBA" id="ARBA00012488"/>
    </source>
</evidence>
<dbReference type="InterPro" id="IPR018294">
    <property type="entry name" value="ISPD_synthase_CS"/>
</dbReference>
<comment type="function">
    <text evidence="12">Cytidylyltransferase required for protein O-linked mannosylation. Catalyzes the formation of CDP-ribitol nucleotide sugar from D-ribitol 5-phosphate. CDP-ribitol is a substrate of FKTN during the biosynthesis of the phosphorylated O-mannosyl trisaccharide (N-acetylgalactosamine-beta-3-N-acetylglucosamine-beta-4-(phosphate-6-)mannose), a carbohydrate structure present in alpha-dystroglycan (DAG1), which is required for binding laminin G-like domain-containing extracellular proteins with high affinity. Shows activity toward other pentose phosphate sugars and mediates formation of CDP-ribulose or CDP-ribose using CTP and ribulose-5-phosphate or ribose-5-phosphate, respectively. Not involved in dolichol production.</text>
</comment>
<comment type="catalytic activity">
    <reaction evidence="14">
        <text>D-ribose 5-phosphate + CTP + H(+) = CDP-D-ribose + diphosphate</text>
        <dbReference type="Rhea" id="RHEA:53872"/>
        <dbReference type="ChEBI" id="CHEBI:15378"/>
        <dbReference type="ChEBI" id="CHEBI:33019"/>
        <dbReference type="ChEBI" id="CHEBI:37563"/>
        <dbReference type="ChEBI" id="CHEBI:78346"/>
        <dbReference type="ChEBI" id="CHEBI:137525"/>
    </reaction>
</comment>
<dbReference type="SUPFAM" id="SSF53448">
    <property type="entry name" value="Nucleotide-diphospho-sugar transferases"/>
    <property type="match status" value="1"/>
</dbReference>
<evidence type="ECO:0000256" key="1">
    <source>
        <dbReference type="ARBA" id="ARBA00004514"/>
    </source>
</evidence>
<dbReference type="GO" id="GO:0047349">
    <property type="term" value="F:D-ribitol-5-phosphate cytidylyltransferase activity"/>
    <property type="evidence" value="ECO:0007669"/>
    <property type="project" value="UniProtKB-EC"/>
</dbReference>
<evidence type="ECO:0000256" key="13">
    <source>
        <dbReference type="ARBA" id="ARBA00048797"/>
    </source>
</evidence>
<evidence type="ECO:0000256" key="16">
    <source>
        <dbReference type="SAM" id="MobiDB-lite"/>
    </source>
</evidence>
<evidence type="ECO:0000256" key="2">
    <source>
        <dbReference type="ARBA" id="ARBA00004922"/>
    </source>
</evidence>
<name>A0A4W2EXW4_BOBOX</name>
<keyword evidence="19" id="KW-1185">Reference proteome</keyword>
<feature type="compositionally biased region" description="Low complexity" evidence="16">
    <location>
        <begin position="11"/>
        <end position="24"/>
    </location>
</feature>
<comment type="catalytic activity">
    <reaction evidence="13">
        <text>D-ribulose 5-phosphate + CTP + H(+) = CDP-D-ribulose + diphosphate</text>
        <dbReference type="Rhea" id="RHEA:53612"/>
        <dbReference type="ChEBI" id="CHEBI:15378"/>
        <dbReference type="ChEBI" id="CHEBI:33019"/>
        <dbReference type="ChEBI" id="CHEBI:37563"/>
        <dbReference type="ChEBI" id="CHEBI:58121"/>
        <dbReference type="ChEBI" id="CHEBI:137524"/>
    </reaction>
</comment>
<dbReference type="InterPro" id="IPR040635">
    <property type="entry name" value="ISPD_C"/>
</dbReference>
<dbReference type="Pfam" id="PF18706">
    <property type="entry name" value="ISPD_C"/>
    <property type="match status" value="1"/>
</dbReference>
<evidence type="ECO:0000256" key="7">
    <source>
        <dbReference type="ARBA" id="ARBA00022490"/>
    </source>
</evidence>
<feature type="domain" description="D-ribitol-5-phosphate cytidylyltransferase C-terminal" evidence="17">
    <location>
        <begin position="233"/>
        <end position="372"/>
    </location>
</feature>
<reference evidence="18" key="3">
    <citation type="submission" date="2025-09" db="UniProtKB">
        <authorList>
            <consortium name="Ensembl"/>
        </authorList>
    </citation>
    <scope>IDENTIFICATION</scope>
</reference>
<dbReference type="EC" id="2.7.7.40" evidence="5"/>
<dbReference type="PANTHER" id="PTHR43015">
    <property type="entry name" value="D-RIBITOL-5-PHOSPHATE CYTIDYLYLTRANSFERASE"/>
    <property type="match status" value="1"/>
</dbReference>
<dbReference type="Gene3D" id="3.90.550.10">
    <property type="entry name" value="Spore Coat Polysaccharide Biosynthesis Protein SpsA, Chain A"/>
    <property type="match status" value="2"/>
</dbReference>
<dbReference type="GO" id="GO:0005829">
    <property type="term" value="C:cytosol"/>
    <property type="evidence" value="ECO:0007669"/>
    <property type="project" value="UniProtKB-SubCell"/>
</dbReference>
<dbReference type="PROSITE" id="PS01295">
    <property type="entry name" value="ISPD"/>
    <property type="match status" value="1"/>
</dbReference>
<dbReference type="InterPro" id="IPR029044">
    <property type="entry name" value="Nucleotide-diphossugar_trans"/>
</dbReference>
<reference evidence="18" key="2">
    <citation type="submission" date="2025-08" db="UniProtKB">
        <authorList>
            <consortium name="Ensembl"/>
        </authorList>
    </citation>
    <scope>IDENTIFICATION</scope>
</reference>
<evidence type="ECO:0000256" key="12">
    <source>
        <dbReference type="ARBA" id="ARBA00045509"/>
    </source>
</evidence>
<evidence type="ECO:0000256" key="11">
    <source>
        <dbReference type="ARBA" id="ARBA00032606"/>
    </source>
</evidence>
<keyword evidence="8" id="KW-0808">Transferase</keyword>
<sequence>MELGPPGGSGPAEPGPRLRGLRGADAAASASSLSRFGAEAGCRASAVAAVLPAGGSGERMGVPTPKQFCPILERPLISYTLQALERVSWIKDIIVAVTRENMETMKGIIQRYQHKRISLVEAGVTRHRSIFNGLKALAEDQPNCRLSKPEVVIIHDAVRPFVEEDVLLKVVTAAQEHGCSDYDLEFGTECLHLALKYSHIKAKLVEGSPDLWKVTYKRDLYAAESIIKERISQKVCVVMDTKEDEEHVGHCLEEMLKTELNHVKVTSGQDLQQIILEQCYNFVCVNVMTSDFEETQRLLNMVEESNLSILYPVVVISVHFLDYESVPLGQKMEKVMQIREFAKEAKKRNILLSGLLIYFPQVGKNIDKIVCSVDYSFFFFWWEPDFF</sequence>
<dbReference type="Proteomes" id="UP000314981">
    <property type="component" value="Chromosome 4"/>
</dbReference>
<feature type="region of interest" description="Disordered" evidence="16">
    <location>
        <begin position="1"/>
        <end position="24"/>
    </location>
</feature>
<keyword evidence="7" id="KW-0963">Cytoplasm</keyword>
<comment type="similarity">
    <text evidence="3">Belongs to the IspD/TarI cytidylyltransferase family. IspD subfamily.</text>
</comment>
<protein>
    <recommendedName>
        <fullName evidence="6">D-ribitol-5-phosphate cytidylyltransferase</fullName>
        <ecNumber evidence="5">2.7.7.40</ecNumber>
    </recommendedName>
    <alternativeName>
        <fullName evidence="10">2-C-methyl-D-erythritol 4-phosphate cytidylyltransferase-like protein</fullName>
    </alternativeName>
    <alternativeName>
        <fullName evidence="11">Isoprenoid synthase domain-containing protein</fullName>
    </alternativeName>
</protein>
<dbReference type="GO" id="GO:0035269">
    <property type="term" value="P:protein O-linked glycosylation via mannose"/>
    <property type="evidence" value="ECO:0007669"/>
    <property type="project" value="TreeGrafter"/>
</dbReference>
<feature type="compositionally biased region" description="Gly residues" evidence="16">
    <location>
        <begin position="1"/>
        <end position="10"/>
    </location>
</feature>
<proteinExistence type="inferred from homology"/>
<comment type="pathway">
    <text evidence="2">Protein modification; protein glycosylation.</text>
</comment>
<dbReference type="PANTHER" id="PTHR43015:SF1">
    <property type="entry name" value="D-RIBITOL-5-PHOSPHATE CYTIDYLYLTRANSFERASE"/>
    <property type="match status" value="1"/>
</dbReference>
<evidence type="ECO:0000256" key="14">
    <source>
        <dbReference type="ARBA" id="ARBA00048814"/>
    </source>
</evidence>
<keyword evidence="9" id="KW-0548">Nucleotidyltransferase</keyword>
<evidence type="ECO:0000256" key="8">
    <source>
        <dbReference type="ARBA" id="ARBA00022679"/>
    </source>
</evidence>
<organism evidence="18 19">
    <name type="scientific">Bos indicus x Bos taurus</name>
    <name type="common">Hybrid cattle</name>
    <dbReference type="NCBI Taxonomy" id="30522"/>
    <lineage>
        <taxon>Eukaryota</taxon>
        <taxon>Metazoa</taxon>
        <taxon>Chordata</taxon>
        <taxon>Craniata</taxon>
        <taxon>Vertebrata</taxon>
        <taxon>Euteleostomi</taxon>
        <taxon>Mammalia</taxon>
        <taxon>Eutheria</taxon>
        <taxon>Laurasiatheria</taxon>
        <taxon>Artiodactyla</taxon>
        <taxon>Ruminantia</taxon>
        <taxon>Pecora</taxon>
        <taxon>Bovidae</taxon>
        <taxon>Bovinae</taxon>
        <taxon>Bos</taxon>
    </lineage>
</organism>
<comment type="subcellular location">
    <subcellularLocation>
        <location evidence="1">Cytoplasm</location>
        <location evidence="1">Cytosol</location>
    </subcellularLocation>
</comment>
<dbReference type="GO" id="GO:0008299">
    <property type="term" value="P:isoprenoid biosynthetic process"/>
    <property type="evidence" value="ECO:0007669"/>
    <property type="project" value="InterPro"/>
</dbReference>
<evidence type="ECO:0000256" key="6">
    <source>
        <dbReference type="ARBA" id="ARBA00015848"/>
    </source>
</evidence>
<comment type="catalytic activity">
    <reaction evidence="15">
        <text>D-ribitol 5-phosphate + CTP + H(+) = CDP-L-ribitol + diphosphate</text>
        <dbReference type="Rhea" id="RHEA:12456"/>
        <dbReference type="ChEBI" id="CHEBI:15378"/>
        <dbReference type="ChEBI" id="CHEBI:33019"/>
        <dbReference type="ChEBI" id="CHEBI:37563"/>
        <dbReference type="ChEBI" id="CHEBI:57608"/>
        <dbReference type="ChEBI" id="CHEBI:57695"/>
        <dbReference type="EC" id="2.7.7.40"/>
    </reaction>
</comment>
<evidence type="ECO:0000256" key="10">
    <source>
        <dbReference type="ARBA" id="ARBA00031950"/>
    </source>
</evidence>
<reference evidence="18 19" key="1">
    <citation type="submission" date="2018-11" db="EMBL/GenBank/DDBJ databases">
        <title>Haplotype-resolved cattle genomes.</title>
        <authorList>
            <person name="Low W.Y."/>
            <person name="Tearle R."/>
            <person name="Bickhart D.M."/>
            <person name="Rosen B.D."/>
            <person name="Koren S."/>
            <person name="Rhie A."/>
            <person name="Hiendleder S."/>
            <person name="Phillippy A.M."/>
            <person name="Smith T.P.L."/>
            <person name="Williams J.L."/>
        </authorList>
    </citation>
    <scope>NUCLEOTIDE SEQUENCE [LARGE SCALE GENOMIC DNA]</scope>
</reference>
<dbReference type="CDD" id="cd02516">
    <property type="entry name" value="CDP-ME_synthetase"/>
    <property type="match status" value="1"/>
</dbReference>
<evidence type="ECO:0000256" key="9">
    <source>
        <dbReference type="ARBA" id="ARBA00022695"/>
    </source>
</evidence>
<accession>A0A4W2EXW4</accession>
<evidence type="ECO:0000259" key="17">
    <source>
        <dbReference type="Pfam" id="PF18706"/>
    </source>
</evidence>
<evidence type="ECO:0000256" key="4">
    <source>
        <dbReference type="ARBA" id="ARBA00011738"/>
    </source>
</evidence>
<evidence type="ECO:0000313" key="18">
    <source>
        <dbReference type="Ensembl" id="ENSBIXP00000041612.1"/>
    </source>
</evidence>
<dbReference type="Pfam" id="PF01128">
    <property type="entry name" value="IspD"/>
    <property type="match status" value="1"/>
</dbReference>
<evidence type="ECO:0000313" key="19">
    <source>
        <dbReference type="Proteomes" id="UP000314981"/>
    </source>
</evidence>
<dbReference type="Ensembl" id="ENSBIXT00000038682.1">
    <property type="protein sequence ID" value="ENSBIXP00000041612.1"/>
    <property type="gene ID" value="ENSBIXG00000025753.1"/>
</dbReference>